<evidence type="ECO:0000256" key="13">
    <source>
        <dbReference type="ARBA" id="ARBA00023136"/>
    </source>
</evidence>
<keyword evidence="12" id="KW-0496">Mitochondrion</keyword>
<keyword evidence="6" id="KW-0808">Transferase</keyword>
<accession>A0A815P413</accession>
<comment type="caution">
    <text evidence="19">The sequence shown here is derived from an EMBL/GenBank/DDBJ whole genome shotgun (WGS) entry which is preliminary data.</text>
</comment>
<evidence type="ECO:0000256" key="9">
    <source>
        <dbReference type="ARBA" id="ARBA00022824"/>
    </source>
</evidence>
<evidence type="ECO:0000256" key="4">
    <source>
        <dbReference type="ARBA" id="ARBA00010459"/>
    </source>
</evidence>
<evidence type="ECO:0000256" key="15">
    <source>
        <dbReference type="ARBA" id="ARBA00039397"/>
    </source>
</evidence>
<keyword evidence="8" id="KW-1000">Mitochondrion outer membrane</keyword>
<keyword evidence="10 17" id="KW-1133">Transmembrane helix</keyword>
<evidence type="ECO:0000256" key="14">
    <source>
        <dbReference type="ARBA" id="ARBA00038540"/>
    </source>
</evidence>
<comment type="catalytic activity">
    <reaction evidence="16">
        <text>RX + glutathione = an S-substituted glutathione + a halide anion + H(+)</text>
        <dbReference type="Rhea" id="RHEA:16437"/>
        <dbReference type="ChEBI" id="CHEBI:15378"/>
        <dbReference type="ChEBI" id="CHEBI:16042"/>
        <dbReference type="ChEBI" id="CHEBI:17792"/>
        <dbReference type="ChEBI" id="CHEBI:57925"/>
        <dbReference type="ChEBI" id="CHEBI:90779"/>
        <dbReference type="EC" id="2.5.1.18"/>
    </reaction>
    <physiologicalReaction direction="left-to-right" evidence="16">
        <dbReference type="Rhea" id="RHEA:16438"/>
    </physiologicalReaction>
</comment>
<feature type="transmembrane region" description="Helical" evidence="17">
    <location>
        <begin position="81"/>
        <end position="105"/>
    </location>
</feature>
<keyword evidence="7 17" id="KW-0812">Transmembrane</keyword>
<evidence type="ECO:0000313" key="21">
    <source>
        <dbReference type="Proteomes" id="UP000663852"/>
    </source>
</evidence>
<evidence type="ECO:0000256" key="7">
    <source>
        <dbReference type="ARBA" id="ARBA00022692"/>
    </source>
</evidence>
<evidence type="ECO:0000256" key="3">
    <source>
        <dbReference type="ARBA" id="ARBA00004477"/>
    </source>
</evidence>
<dbReference type="Gene3D" id="1.20.120.550">
    <property type="entry name" value="Membrane associated eicosanoid/glutathione metabolism-like domain"/>
    <property type="match status" value="1"/>
</dbReference>
<keyword evidence="13 17" id="KW-0472">Membrane</keyword>
<evidence type="ECO:0000313" key="19">
    <source>
        <dbReference type="EMBL" id="CAF1443924.1"/>
    </source>
</evidence>
<reference evidence="19" key="1">
    <citation type="submission" date="2021-02" db="EMBL/GenBank/DDBJ databases">
        <authorList>
            <person name="Nowell W R."/>
        </authorList>
    </citation>
    <scope>NUCLEOTIDE SEQUENCE</scope>
</reference>
<organism evidence="19 21">
    <name type="scientific">Adineta ricciae</name>
    <name type="common">Rotifer</name>
    <dbReference type="NCBI Taxonomy" id="249248"/>
    <lineage>
        <taxon>Eukaryota</taxon>
        <taxon>Metazoa</taxon>
        <taxon>Spiralia</taxon>
        <taxon>Gnathifera</taxon>
        <taxon>Rotifera</taxon>
        <taxon>Eurotatoria</taxon>
        <taxon>Bdelloidea</taxon>
        <taxon>Adinetida</taxon>
        <taxon>Adinetidae</taxon>
        <taxon>Adineta</taxon>
    </lineage>
</organism>
<evidence type="ECO:0000256" key="12">
    <source>
        <dbReference type="ARBA" id="ARBA00023128"/>
    </source>
</evidence>
<dbReference type="InterPro" id="IPR040162">
    <property type="entry name" value="MGST1-like"/>
</dbReference>
<evidence type="ECO:0000256" key="11">
    <source>
        <dbReference type="ARBA" id="ARBA00022990"/>
    </source>
</evidence>
<dbReference type="OrthoDB" id="193139at2759"/>
<evidence type="ECO:0000256" key="10">
    <source>
        <dbReference type="ARBA" id="ARBA00022989"/>
    </source>
</evidence>
<name>A0A815P413_ADIRI</name>
<proteinExistence type="inferred from homology"/>
<dbReference type="PANTHER" id="PTHR10689:SF6">
    <property type="entry name" value="MICROSOMAL GLUTATHIONE S-TRANSFERASE 1"/>
    <property type="match status" value="1"/>
</dbReference>
<evidence type="ECO:0000256" key="1">
    <source>
        <dbReference type="ARBA" id="ARBA00003701"/>
    </source>
</evidence>
<dbReference type="EMBL" id="CAJNOJ010000425">
    <property type="protein sequence ID" value="CAF1443924.1"/>
    <property type="molecule type" value="Genomic_DNA"/>
</dbReference>
<evidence type="ECO:0000313" key="20">
    <source>
        <dbReference type="Proteomes" id="UP000663828"/>
    </source>
</evidence>
<dbReference type="AlphaFoldDB" id="A0A815P413"/>
<comment type="subunit">
    <text evidence="14">Homotrimer; The trimer binds only one molecule of glutathione.</text>
</comment>
<evidence type="ECO:0000256" key="17">
    <source>
        <dbReference type="SAM" id="Phobius"/>
    </source>
</evidence>
<dbReference type="InterPro" id="IPR023352">
    <property type="entry name" value="MAPEG-like_dom_sf"/>
</dbReference>
<dbReference type="InterPro" id="IPR001129">
    <property type="entry name" value="Membr-assoc_MAPEG"/>
</dbReference>
<dbReference type="Proteomes" id="UP000663828">
    <property type="component" value="Unassembled WGS sequence"/>
</dbReference>
<dbReference type="Pfam" id="PF01124">
    <property type="entry name" value="MAPEG"/>
    <property type="match status" value="1"/>
</dbReference>
<evidence type="ECO:0000256" key="16">
    <source>
        <dbReference type="ARBA" id="ARBA00049385"/>
    </source>
</evidence>
<sequence>MSEPYYTLKNEVFANFAYYAAISTLKMMAMSLLTSRERFVKNAFANPEDIQLGRDKQAKVTLTDPDVERVRRNHLNDIENIVPFVIIGILYVSINPSSTTALWHFRTFFFSRIFHTIAYQLPLPQPSRAVGFAIGYATTMSMAIQFLRALFK</sequence>
<keyword evidence="9" id="KW-0256">Endoplasmic reticulum</keyword>
<evidence type="ECO:0000256" key="2">
    <source>
        <dbReference type="ARBA" id="ARBA00004294"/>
    </source>
</evidence>
<dbReference type="GO" id="GO:0005789">
    <property type="term" value="C:endoplasmic reticulum membrane"/>
    <property type="evidence" value="ECO:0007669"/>
    <property type="project" value="UniProtKB-SubCell"/>
</dbReference>
<comment type="subcellular location">
    <subcellularLocation>
        <location evidence="3">Endoplasmic reticulum membrane</location>
        <topology evidence="3">Multi-pass membrane protein</topology>
    </subcellularLocation>
    <subcellularLocation>
        <location evidence="2">Mitochondrion outer membrane</location>
    </subcellularLocation>
</comment>
<dbReference type="FunFam" id="1.20.120.550:FF:000002">
    <property type="entry name" value="Microsomal glutathione S-transferase 1"/>
    <property type="match status" value="1"/>
</dbReference>
<dbReference type="GO" id="GO:0004364">
    <property type="term" value="F:glutathione transferase activity"/>
    <property type="evidence" value="ECO:0007669"/>
    <property type="project" value="UniProtKB-EC"/>
</dbReference>
<evidence type="ECO:0000256" key="8">
    <source>
        <dbReference type="ARBA" id="ARBA00022787"/>
    </source>
</evidence>
<protein>
    <recommendedName>
        <fullName evidence="15">Microsomal glutathione S-transferase 1</fullName>
        <ecNumber evidence="5">2.5.1.18</ecNumber>
    </recommendedName>
</protein>
<comment type="function">
    <text evidence="1">Conjugation of reduced glutathione to a wide number of exogenous and endogenous hydrophobic electrophiles.</text>
</comment>
<evidence type="ECO:0000256" key="5">
    <source>
        <dbReference type="ARBA" id="ARBA00012452"/>
    </source>
</evidence>
<keyword evidence="11" id="KW-0007">Acetylation</keyword>
<dbReference type="PANTHER" id="PTHR10689">
    <property type="entry name" value="MICROSOMAL GLUTATHIONE S-TRANSFERASE 1"/>
    <property type="match status" value="1"/>
</dbReference>
<gene>
    <name evidence="19" type="ORF">EDS130_LOCUS39070</name>
    <name evidence="18" type="ORF">XAT740_LOCUS25988</name>
</gene>
<keyword evidence="20" id="KW-1185">Reference proteome</keyword>
<dbReference type="SUPFAM" id="SSF161084">
    <property type="entry name" value="MAPEG domain-like"/>
    <property type="match status" value="1"/>
</dbReference>
<dbReference type="Proteomes" id="UP000663852">
    <property type="component" value="Unassembled WGS sequence"/>
</dbReference>
<dbReference type="GO" id="GO:0005741">
    <property type="term" value="C:mitochondrial outer membrane"/>
    <property type="evidence" value="ECO:0007669"/>
    <property type="project" value="UniProtKB-SubCell"/>
</dbReference>
<comment type="similarity">
    <text evidence="4">Belongs to the MAPEG family.</text>
</comment>
<feature type="transmembrane region" description="Helical" evidence="17">
    <location>
        <begin position="129"/>
        <end position="151"/>
    </location>
</feature>
<evidence type="ECO:0000256" key="6">
    <source>
        <dbReference type="ARBA" id="ARBA00022679"/>
    </source>
</evidence>
<evidence type="ECO:0000313" key="18">
    <source>
        <dbReference type="EMBL" id="CAF1245823.1"/>
    </source>
</evidence>
<dbReference type="EC" id="2.5.1.18" evidence="5"/>
<dbReference type="EMBL" id="CAJNOR010002084">
    <property type="protein sequence ID" value="CAF1245823.1"/>
    <property type="molecule type" value="Genomic_DNA"/>
</dbReference>
<feature type="transmembrane region" description="Helical" evidence="17">
    <location>
        <begin position="12"/>
        <end position="33"/>
    </location>
</feature>